<evidence type="ECO:0000313" key="1">
    <source>
        <dbReference type="EMBL" id="GMH22988.1"/>
    </source>
</evidence>
<keyword evidence="2" id="KW-1185">Reference proteome</keyword>
<organism evidence="1 2">
    <name type="scientific">Nepenthes gracilis</name>
    <name type="common">Slender pitcher plant</name>
    <dbReference type="NCBI Taxonomy" id="150966"/>
    <lineage>
        <taxon>Eukaryota</taxon>
        <taxon>Viridiplantae</taxon>
        <taxon>Streptophyta</taxon>
        <taxon>Embryophyta</taxon>
        <taxon>Tracheophyta</taxon>
        <taxon>Spermatophyta</taxon>
        <taxon>Magnoliopsida</taxon>
        <taxon>eudicotyledons</taxon>
        <taxon>Gunneridae</taxon>
        <taxon>Pentapetalae</taxon>
        <taxon>Caryophyllales</taxon>
        <taxon>Nepenthaceae</taxon>
        <taxon>Nepenthes</taxon>
    </lineage>
</organism>
<proteinExistence type="predicted"/>
<sequence>MEKETELSPLTLHVTFSLAIFLFSTPAKAGFLSGSDGLNRSLALNFLPSTSSNASMKITKSGMQKMTPGSNHLISWRSYLSGPEGIERRTGKNFKMNIAYVGQSGERETALQKE</sequence>
<protein>
    <submittedName>
        <fullName evidence="1">Uncharacterized protein</fullName>
    </submittedName>
</protein>
<evidence type="ECO:0000313" key="2">
    <source>
        <dbReference type="Proteomes" id="UP001279734"/>
    </source>
</evidence>
<dbReference type="AlphaFoldDB" id="A0AAD3T4X4"/>
<dbReference type="Proteomes" id="UP001279734">
    <property type="component" value="Unassembled WGS sequence"/>
</dbReference>
<comment type="caution">
    <text evidence="1">The sequence shown here is derived from an EMBL/GenBank/DDBJ whole genome shotgun (WGS) entry which is preliminary data.</text>
</comment>
<accession>A0AAD3T4X4</accession>
<gene>
    <name evidence="1" type="ORF">Nepgr_024831</name>
</gene>
<dbReference type="EMBL" id="BSYO01000025">
    <property type="protein sequence ID" value="GMH22988.1"/>
    <property type="molecule type" value="Genomic_DNA"/>
</dbReference>
<reference evidence="1" key="1">
    <citation type="submission" date="2023-05" db="EMBL/GenBank/DDBJ databases">
        <title>Nepenthes gracilis genome sequencing.</title>
        <authorList>
            <person name="Fukushima K."/>
        </authorList>
    </citation>
    <scope>NUCLEOTIDE SEQUENCE</scope>
    <source>
        <strain evidence="1">SING2019-196</strain>
    </source>
</reference>
<name>A0AAD3T4X4_NEPGR</name>